<keyword evidence="2" id="KW-0812">Transmembrane</keyword>
<dbReference type="eggNOG" id="arCOG04474">
    <property type="taxonomic scope" value="Archaea"/>
</dbReference>
<protein>
    <recommendedName>
        <fullName evidence="5">DUF5305 domain-containing protein</fullName>
    </recommendedName>
</protein>
<feature type="compositionally biased region" description="Acidic residues" evidence="1">
    <location>
        <begin position="406"/>
        <end position="424"/>
    </location>
</feature>
<keyword evidence="4" id="KW-1185">Reference proteome</keyword>
<reference evidence="3 4" key="1">
    <citation type="journal article" date="2014" name="PLoS Genet.">
        <title>Phylogenetically driven sequencing of extremely halophilic archaea reveals strategies for static and dynamic osmo-response.</title>
        <authorList>
            <person name="Becker E.A."/>
            <person name="Seitzer P.M."/>
            <person name="Tritt A."/>
            <person name="Larsen D."/>
            <person name="Krusor M."/>
            <person name="Yao A.I."/>
            <person name="Wu D."/>
            <person name="Madern D."/>
            <person name="Eisen J.A."/>
            <person name="Darling A.E."/>
            <person name="Facciotti M.T."/>
        </authorList>
    </citation>
    <scope>NUCLEOTIDE SEQUENCE [LARGE SCALE GENOMIC DNA]</scope>
    <source>
        <strain evidence="3 4">GA33</strain>
    </source>
</reference>
<evidence type="ECO:0000256" key="2">
    <source>
        <dbReference type="SAM" id="Phobius"/>
    </source>
</evidence>
<feature type="transmembrane region" description="Helical" evidence="2">
    <location>
        <begin position="50"/>
        <end position="71"/>
    </location>
</feature>
<sequence>MYAYASSDQSGNGSNRPVRGTDASGTGSGGIYTVIDNPRLDLLFAEYGRLIVIALVIVGALALVATGWAVANPSTTTETQYGEERVSSDLQTSAVVVQDGPLWNEGDRLENSEVYMLNASPELTLEAETELRNESDGTPINGGEVSHELEVRYEATRNDQSFWNESHTVIDGSPALEDGVATSETTVDVESYRDRQQELESELTGVGDVDMAFVLHVEYDTGTNQGTQRESTTFRVTDTAYWLEESVSASDTHTHRTGTLETTESQNLAAIAGLSLLGTLSLAAGAFVARRSPIDEDAARRAVHERRYAEWISRGSIPMWIGDYHVSLDTLEDVVDVAIDTNERVVHDTQRGLFAVVNDGVVYYYSERGLWEETAWPEMNLEEQPAVVDGEPALSPDEMELQGNEEFADPDDGFDDDEDVWQKL</sequence>
<organism evidence="3 4">
    <name type="scientific">Natronorubrum tibetense GA33</name>
    <dbReference type="NCBI Taxonomy" id="1114856"/>
    <lineage>
        <taxon>Archaea</taxon>
        <taxon>Methanobacteriati</taxon>
        <taxon>Methanobacteriota</taxon>
        <taxon>Stenosarchaea group</taxon>
        <taxon>Halobacteria</taxon>
        <taxon>Halobacteriales</taxon>
        <taxon>Natrialbaceae</taxon>
        <taxon>Natronorubrum</taxon>
    </lineage>
</organism>
<dbReference type="AlphaFoldDB" id="L9W0P0"/>
<comment type="caution">
    <text evidence="3">The sequence shown here is derived from an EMBL/GenBank/DDBJ whole genome shotgun (WGS) entry which is preliminary data.</text>
</comment>
<feature type="region of interest" description="Disordered" evidence="1">
    <location>
        <begin position="1"/>
        <end position="24"/>
    </location>
</feature>
<dbReference type="Pfam" id="PF17231">
    <property type="entry name" value="DUF5305"/>
    <property type="match status" value="1"/>
</dbReference>
<evidence type="ECO:0000313" key="4">
    <source>
        <dbReference type="Proteomes" id="UP000011599"/>
    </source>
</evidence>
<name>L9W0P0_9EURY</name>
<evidence type="ECO:0000256" key="1">
    <source>
        <dbReference type="SAM" id="MobiDB-lite"/>
    </source>
</evidence>
<feature type="compositionally biased region" description="Polar residues" evidence="1">
    <location>
        <begin position="1"/>
        <end position="15"/>
    </location>
</feature>
<feature type="region of interest" description="Disordered" evidence="1">
    <location>
        <begin position="386"/>
        <end position="424"/>
    </location>
</feature>
<dbReference type="PATRIC" id="fig|1114856.3.peg.1851"/>
<dbReference type="Proteomes" id="UP000011599">
    <property type="component" value="Unassembled WGS sequence"/>
</dbReference>
<proteinExistence type="predicted"/>
<evidence type="ECO:0000313" key="3">
    <source>
        <dbReference type="EMBL" id="ELY41893.1"/>
    </source>
</evidence>
<feature type="transmembrane region" description="Helical" evidence="2">
    <location>
        <begin position="268"/>
        <end position="289"/>
    </location>
</feature>
<keyword evidence="2" id="KW-1133">Transmembrane helix</keyword>
<dbReference type="EMBL" id="AOHW01000026">
    <property type="protein sequence ID" value="ELY41893.1"/>
    <property type="molecule type" value="Genomic_DNA"/>
</dbReference>
<evidence type="ECO:0008006" key="5">
    <source>
        <dbReference type="Google" id="ProtNLM"/>
    </source>
</evidence>
<accession>L9W0P0</accession>
<gene>
    <name evidence="3" type="ORF">C496_08861</name>
</gene>
<keyword evidence="2" id="KW-0472">Membrane</keyword>
<dbReference type="InterPro" id="IPR035185">
    <property type="entry name" value="DUF5305"/>
</dbReference>